<evidence type="ECO:0000256" key="3">
    <source>
        <dbReference type="ARBA" id="ARBA00022692"/>
    </source>
</evidence>
<dbReference type="PANTHER" id="PTHR30482">
    <property type="entry name" value="HIGH-AFFINITY BRANCHED-CHAIN AMINO ACID TRANSPORT SYSTEM PERMEASE"/>
    <property type="match status" value="1"/>
</dbReference>
<feature type="transmembrane region" description="Helical" evidence="6">
    <location>
        <begin position="92"/>
        <end position="110"/>
    </location>
</feature>
<evidence type="ECO:0000313" key="8">
    <source>
        <dbReference type="Proteomes" id="UP000248863"/>
    </source>
</evidence>
<evidence type="ECO:0000256" key="5">
    <source>
        <dbReference type="ARBA" id="ARBA00023136"/>
    </source>
</evidence>
<comment type="caution">
    <text evidence="7">The sequence shown here is derived from an EMBL/GenBank/DDBJ whole genome shotgun (WGS) entry which is preliminary data.</text>
</comment>
<reference evidence="7 8" key="1">
    <citation type="submission" date="2017-07" db="EMBL/GenBank/DDBJ databases">
        <title>Draft Genome Sequences of Select Purple Nonsulfur Bacteria.</title>
        <authorList>
            <person name="Lasarre B."/>
            <person name="Mckinlay J.B."/>
        </authorList>
    </citation>
    <scope>NUCLEOTIDE SEQUENCE [LARGE SCALE GENOMIC DNA]</scope>
    <source>
        <strain evidence="7 8">DSM 11907</strain>
    </source>
</reference>
<feature type="transmembrane region" description="Helical" evidence="6">
    <location>
        <begin position="313"/>
        <end position="330"/>
    </location>
</feature>
<evidence type="ECO:0000256" key="6">
    <source>
        <dbReference type="SAM" id="Phobius"/>
    </source>
</evidence>
<feature type="transmembrane region" description="Helical" evidence="6">
    <location>
        <begin position="279"/>
        <end position="301"/>
    </location>
</feature>
<evidence type="ECO:0000313" key="7">
    <source>
        <dbReference type="EMBL" id="RAI38756.1"/>
    </source>
</evidence>
<dbReference type="PANTHER" id="PTHR30482:SF10">
    <property type="entry name" value="HIGH-AFFINITY BRANCHED-CHAIN AMINO ACID TRANSPORT PROTEIN BRAE"/>
    <property type="match status" value="1"/>
</dbReference>
<dbReference type="CDD" id="cd06581">
    <property type="entry name" value="TM_PBP1_LivM_like"/>
    <property type="match status" value="1"/>
</dbReference>
<sequence>MSSPRAASGPSFRRTRSDRTMTLPATISTRLGRVGWVGIGAAVLIALLFGFVFLRGGYLLTVMQLAMIYGLFCVGLNFFMGYTGQASFGQNAFAAIGGYGSAILCVQYGLPPILALVVAMAIAGVAALVVGWPTLRLRGHYLAMATFALGLITYDVSVQWESLTKGYMGYAGIPPLGIGPYEIDDERAKLVCLMVILLFGLWISNRLRDSRFGRALRAISTSEPGAAALGIRIPRYKLAAFVIAALYASAAGSLFAHVVGFISPEVFGLQMVVVTFTMLYVGGIGTVLGPAIGAVVASLLPEVVRGTGRFQDIAYALVLLVLLVYAPKGLSALSGLGRPRAATPQAGS</sequence>
<dbReference type="OrthoDB" id="9814461at2"/>
<dbReference type="InterPro" id="IPR001851">
    <property type="entry name" value="ABC_transp_permease"/>
</dbReference>
<organism evidence="7 8">
    <name type="scientific">Rhodoplanes elegans</name>
    <dbReference type="NCBI Taxonomy" id="29408"/>
    <lineage>
        <taxon>Bacteria</taxon>
        <taxon>Pseudomonadati</taxon>
        <taxon>Pseudomonadota</taxon>
        <taxon>Alphaproteobacteria</taxon>
        <taxon>Hyphomicrobiales</taxon>
        <taxon>Nitrobacteraceae</taxon>
        <taxon>Rhodoplanes</taxon>
    </lineage>
</organism>
<proteinExistence type="predicted"/>
<keyword evidence="5 6" id="KW-0472">Membrane</keyword>
<feature type="transmembrane region" description="Helical" evidence="6">
    <location>
        <begin position="188"/>
        <end position="207"/>
    </location>
</feature>
<dbReference type="InterPro" id="IPR043428">
    <property type="entry name" value="LivM-like"/>
</dbReference>
<dbReference type="GO" id="GO:0015658">
    <property type="term" value="F:branched-chain amino acid transmembrane transporter activity"/>
    <property type="evidence" value="ECO:0007669"/>
    <property type="project" value="InterPro"/>
</dbReference>
<dbReference type="EMBL" id="NPEU01000109">
    <property type="protein sequence ID" value="RAI38756.1"/>
    <property type="molecule type" value="Genomic_DNA"/>
</dbReference>
<accession>A0A327KKX8</accession>
<feature type="transmembrane region" description="Helical" evidence="6">
    <location>
        <begin position="60"/>
        <end position="80"/>
    </location>
</feature>
<evidence type="ECO:0000256" key="1">
    <source>
        <dbReference type="ARBA" id="ARBA00004651"/>
    </source>
</evidence>
<evidence type="ECO:0000256" key="4">
    <source>
        <dbReference type="ARBA" id="ARBA00022989"/>
    </source>
</evidence>
<protein>
    <recommendedName>
        <fullName evidence="9">Branched-chain amino acid ABC transporter permease</fullName>
    </recommendedName>
</protein>
<name>A0A327KKX8_9BRAD</name>
<keyword evidence="2" id="KW-1003">Cell membrane</keyword>
<evidence type="ECO:0008006" key="9">
    <source>
        <dbReference type="Google" id="ProtNLM"/>
    </source>
</evidence>
<keyword evidence="3 6" id="KW-0812">Transmembrane</keyword>
<dbReference type="Pfam" id="PF02653">
    <property type="entry name" value="BPD_transp_2"/>
    <property type="match status" value="1"/>
</dbReference>
<feature type="transmembrane region" description="Helical" evidence="6">
    <location>
        <begin position="142"/>
        <end position="160"/>
    </location>
</feature>
<feature type="transmembrane region" description="Helical" evidence="6">
    <location>
        <begin position="34"/>
        <end position="54"/>
    </location>
</feature>
<dbReference type="Proteomes" id="UP000248863">
    <property type="component" value="Unassembled WGS sequence"/>
</dbReference>
<evidence type="ECO:0000256" key="2">
    <source>
        <dbReference type="ARBA" id="ARBA00022475"/>
    </source>
</evidence>
<gene>
    <name evidence="7" type="ORF">CH338_11625</name>
</gene>
<dbReference type="GO" id="GO:0005886">
    <property type="term" value="C:plasma membrane"/>
    <property type="evidence" value="ECO:0007669"/>
    <property type="project" value="UniProtKB-SubCell"/>
</dbReference>
<comment type="subcellular location">
    <subcellularLocation>
        <location evidence="1">Cell membrane</location>
        <topology evidence="1">Multi-pass membrane protein</topology>
    </subcellularLocation>
</comment>
<feature type="transmembrane region" description="Helical" evidence="6">
    <location>
        <begin position="116"/>
        <end position="135"/>
    </location>
</feature>
<feature type="transmembrane region" description="Helical" evidence="6">
    <location>
        <begin position="238"/>
        <end position="259"/>
    </location>
</feature>
<dbReference type="AlphaFoldDB" id="A0A327KKX8"/>
<keyword evidence="4 6" id="KW-1133">Transmembrane helix</keyword>
<keyword evidence="8" id="KW-1185">Reference proteome</keyword>